<evidence type="ECO:0000313" key="4">
    <source>
        <dbReference type="Proteomes" id="UP000007978"/>
    </source>
</evidence>
<name>K3VSA0_FUSPC</name>
<dbReference type="AlphaFoldDB" id="K3VSA0"/>
<evidence type="ECO:0000256" key="1">
    <source>
        <dbReference type="SAM" id="Coils"/>
    </source>
</evidence>
<feature type="coiled-coil region" evidence="1">
    <location>
        <begin position="122"/>
        <end position="188"/>
    </location>
</feature>
<dbReference type="Proteomes" id="UP000007978">
    <property type="component" value="Chromosome 4"/>
</dbReference>
<dbReference type="EMBL" id="AFNW01000051">
    <property type="protein sequence ID" value="EKJ78164.1"/>
    <property type="molecule type" value="Genomic_DNA"/>
</dbReference>
<evidence type="ECO:0000256" key="2">
    <source>
        <dbReference type="SAM" id="MobiDB-lite"/>
    </source>
</evidence>
<proteinExistence type="predicted"/>
<feature type="compositionally biased region" description="Gly residues" evidence="2">
    <location>
        <begin position="33"/>
        <end position="43"/>
    </location>
</feature>
<dbReference type="RefSeq" id="XP_009253020.1">
    <property type="nucleotide sequence ID" value="XM_009254745.1"/>
</dbReference>
<accession>K3VSA0</accession>
<evidence type="ECO:0000313" key="3">
    <source>
        <dbReference type="EMBL" id="EKJ78164.1"/>
    </source>
</evidence>
<feature type="compositionally biased region" description="Polar residues" evidence="2">
    <location>
        <begin position="1"/>
        <end position="17"/>
    </location>
</feature>
<dbReference type="HOGENOM" id="CLU_1151849_0_0_1"/>
<protein>
    <submittedName>
        <fullName evidence="3">Uncharacterized protein</fullName>
    </submittedName>
</protein>
<sequence>MASNGTQGSDAIQNPAPQSDKPVPQNVANVSGGNSGRGRGQGVFGAPRGPFSGGQITPHASRLGVQDFGAGRYTANQPNYNADTSRRAEARRQAWARTITFTAEDLNEPEPKQAIVEDVNDNNQLRAENELLSGQLERIRIERDAAVNKLRENECIWLDSLKQVQDQLSKAHDKIHSLEREKARLESYQRGYQTDIQVTRTVADKIERELSETTNRLYAALGEISSLEMKIASLKRSQGRN</sequence>
<feature type="region of interest" description="Disordered" evidence="2">
    <location>
        <begin position="1"/>
        <end position="59"/>
    </location>
</feature>
<keyword evidence="4" id="KW-1185">Reference proteome</keyword>
<reference evidence="3 4" key="1">
    <citation type="journal article" date="2012" name="PLoS Pathog.">
        <title>Comparative pathogenomics reveals horizontally acquired novel virulence genes in fungi infecting cereal hosts.</title>
        <authorList>
            <person name="Gardiner D.M."/>
            <person name="McDonald M.C."/>
            <person name="Covarelli L."/>
            <person name="Solomon P.S."/>
            <person name="Rusu A.G."/>
            <person name="Marshall M."/>
            <person name="Kazan K."/>
            <person name="Chakraborty S."/>
            <person name="McDonald B.A."/>
            <person name="Manners J.M."/>
        </authorList>
    </citation>
    <scope>NUCLEOTIDE SEQUENCE [LARGE SCALE GENOMIC DNA]</scope>
    <source>
        <strain evidence="3 4">CS3096</strain>
    </source>
</reference>
<gene>
    <name evidence="3" type="ORF">FPSE_01625</name>
</gene>
<dbReference type="GeneID" id="20360245"/>
<comment type="caution">
    <text evidence="3">The sequence shown here is derived from an EMBL/GenBank/DDBJ whole genome shotgun (WGS) entry which is preliminary data.</text>
</comment>
<dbReference type="KEGG" id="fpu:FPSE_01625"/>
<organism evidence="3 4">
    <name type="scientific">Fusarium pseudograminearum (strain CS3096)</name>
    <name type="common">Wheat and barley crown-rot fungus</name>
    <dbReference type="NCBI Taxonomy" id="1028729"/>
    <lineage>
        <taxon>Eukaryota</taxon>
        <taxon>Fungi</taxon>
        <taxon>Dikarya</taxon>
        <taxon>Ascomycota</taxon>
        <taxon>Pezizomycotina</taxon>
        <taxon>Sordariomycetes</taxon>
        <taxon>Hypocreomycetidae</taxon>
        <taxon>Hypocreales</taxon>
        <taxon>Nectriaceae</taxon>
        <taxon>Fusarium</taxon>
    </lineage>
</organism>
<keyword evidence="1" id="KW-0175">Coiled coil</keyword>